<accession>A0A2Z6C5K5</accession>
<reference evidence="2" key="1">
    <citation type="submission" date="2018-03" db="EMBL/GenBank/DDBJ databases">
        <title>Whole genome comparison of nucleopolyhedroviruses isolated from saturniine wild silkworms in Asian countries.</title>
        <authorList>
            <person name="Sasaki K."/>
            <person name="Kajiura Z."/>
            <person name="Ponnuvel K.M."/>
            <person name="Kobayashi J."/>
        </authorList>
    </citation>
    <scope>NUCLEOTIDE SEQUENCE</scope>
    <source>
        <strain evidence="2">Manipur</strain>
    </source>
</reference>
<organism evidence="2">
    <name type="scientific">Antheraea proylei nucleopolyhedrovirus</name>
    <dbReference type="NCBI Taxonomy" id="2126611"/>
    <lineage>
        <taxon>Viruses</taxon>
        <taxon>Viruses incertae sedis</taxon>
        <taxon>Naldaviricetes</taxon>
        <taxon>Lefavirales</taxon>
        <taxon>Baculoviridae</taxon>
        <taxon>Alphabaculovirus</taxon>
        <taxon>Alphabaculovirus anpernyi</taxon>
    </lineage>
</organism>
<proteinExistence type="predicted"/>
<dbReference type="EMBL" id="MH797002">
    <property type="protein sequence ID" value="AYW35464.1"/>
    <property type="molecule type" value="Genomic_DNA"/>
</dbReference>
<dbReference type="EMBL" id="LC375539">
    <property type="protein sequence ID" value="BBD50881.1"/>
    <property type="molecule type" value="Genomic_DNA"/>
</dbReference>
<name>A0A2Z6C5K5_NPVAP</name>
<evidence type="ECO:0000313" key="2">
    <source>
        <dbReference type="EMBL" id="BBD50881.1"/>
    </source>
</evidence>
<reference evidence="1" key="2">
    <citation type="submission" date="2018-08" db="EMBL/GenBank/DDBJ databases">
        <title>Genetic characterization of an alphabaculovirus causing tiger band disease in the oak tasar silkworm, Antheraea proylei.</title>
        <authorList>
            <person name="Tourangbam S."/>
            <person name="Malcolm F.J."/>
            <person name="Luikham R."/>
            <person name="Kshetrimayum M."/>
            <person name="Yumnam R."/>
            <person name="Rajkumari L."/>
        </authorList>
    </citation>
    <scope>NUCLEOTIDE SEQUENCE</scope>
    <source>
        <strain evidence="1">TkhulenIBD</strain>
    </source>
</reference>
<protein>
    <submittedName>
        <fullName evidence="2">Uncharacterized protein</fullName>
    </submittedName>
</protein>
<evidence type="ECO:0000313" key="1">
    <source>
        <dbReference type="EMBL" id="AYW35464.1"/>
    </source>
</evidence>
<sequence>MTRPTDLYAKTRKCSPYMPHRQVPSLQAAAFSTVAGTHGLLAVAQALFEQRLFEALCLKWAKMYSDSVWVPHRVAATLQPDDLNYTAVHTYINYTVAPNLPFVNGLGCANAGHSRLKFVGMLRMEHKNRLDAVIARKNWDLLYVQCFVSVLDGEFVAQLLRQYKRFGKCDLNRLIYNFYEELCEV</sequence>
<gene>
    <name evidence="2" type="primary">orf123</name>
    <name evidence="1" type="synonym">ORF119</name>
</gene>